<dbReference type="HOGENOM" id="CLU_070824_1_0_5"/>
<accession>S5Y7S3</accession>
<dbReference type="EMBL" id="CP006650">
    <property type="protein sequence ID" value="AGT07398.1"/>
    <property type="molecule type" value="Genomic_DNA"/>
</dbReference>
<dbReference type="AlphaFoldDB" id="S5Y7S3"/>
<evidence type="ECO:0000259" key="1">
    <source>
        <dbReference type="Pfam" id="PF18864"/>
    </source>
</evidence>
<proteinExistence type="predicted"/>
<dbReference type="InterPro" id="IPR041304">
    <property type="entry name" value="AbiTii"/>
</dbReference>
<protein>
    <recommendedName>
        <fullName evidence="1">AbiTii domain-containing protein</fullName>
    </recommendedName>
</protein>
<evidence type="ECO:0000313" key="3">
    <source>
        <dbReference type="Proteomes" id="UP000015480"/>
    </source>
</evidence>
<dbReference type="KEGG" id="pami:JCM7686_0287"/>
<dbReference type="Pfam" id="PF18864">
    <property type="entry name" value="AbiTii"/>
    <property type="match status" value="1"/>
</dbReference>
<dbReference type="eggNOG" id="ENOG5032549">
    <property type="taxonomic scope" value="Bacteria"/>
</dbReference>
<feature type="domain" description="AbiTii" evidence="1">
    <location>
        <begin position="14"/>
        <end position="199"/>
    </location>
</feature>
<keyword evidence="3" id="KW-1185">Reference proteome</keyword>
<dbReference type="Proteomes" id="UP000015480">
    <property type="component" value="Chromosome"/>
</dbReference>
<organism evidence="2 3">
    <name type="scientific">Paracoccus aminophilus JCM 7686</name>
    <dbReference type="NCBI Taxonomy" id="1367847"/>
    <lineage>
        <taxon>Bacteria</taxon>
        <taxon>Pseudomonadati</taxon>
        <taxon>Pseudomonadota</taxon>
        <taxon>Alphaproteobacteria</taxon>
        <taxon>Rhodobacterales</taxon>
        <taxon>Paracoccaceae</taxon>
        <taxon>Paracoccus</taxon>
    </lineage>
</organism>
<name>S5Y7S3_PARAH</name>
<gene>
    <name evidence="2" type="ORF">JCM7686_0287</name>
</gene>
<dbReference type="STRING" id="1367847.JCM7686_0287"/>
<reference evidence="2 3" key="1">
    <citation type="journal article" date="2014" name="BMC Genomics">
        <title>Architecture and functions of a multipartite genome of the methylotrophic bacterium Paracoccus aminophilus JCM 7686, containing primary and secondary chromids.</title>
        <authorList>
            <person name="Dziewit L."/>
            <person name="Czarnecki J."/>
            <person name="Wibberg D."/>
            <person name="Radlinska M."/>
            <person name="Mrozek P."/>
            <person name="Szymczak M."/>
            <person name="Schluter A."/>
            <person name="Puhler A."/>
            <person name="Bartosik D."/>
        </authorList>
    </citation>
    <scope>NUCLEOTIDE SEQUENCE [LARGE SCALE GENOMIC DNA]</scope>
    <source>
        <strain evidence="2">JCM 7686</strain>
    </source>
</reference>
<sequence>MEVKLAEQSNAGGLIGEILEGAITNTRSLSELLRMVKVAAHRLSLPVIEDWVSKELDGYEDGSDVPEYRRVSGQVVAKHVMHGWHPIGGDPTIIAMLQERNLGGSVATLEAMFLEAKSSGSTGSFTMFMSPESVPKILGDKSFAYVAMGTRFPVAAISSVLDRVRGKILDWAIEMEKQGIVGQGMSFSTREKESAARATTNITFSGPVGTIAGNFGAGNSSGDISIAGSNIAEALELAMILQRESRELIKSGADDSLSEAIDNLTRELALASPDKGKIRGFVAHVKTALAGASGNLLASGATQVINHISTLI</sequence>
<evidence type="ECO:0000313" key="2">
    <source>
        <dbReference type="EMBL" id="AGT07398.1"/>
    </source>
</evidence>